<feature type="compositionally biased region" description="Polar residues" evidence="1">
    <location>
        <begin position="431"/>
        <end position="440"/>
    </location>
</feature>
<feature type="compositionally biased region" description="Basic residues" evidence="1">
    <location>
        <begin position="595"/>
        <end position="606"/>
    </location>
</feature>
<feature type="compositionally biased region" description="Polar residues" evidence="1">
    <location>
        <begin position="797"/>
        <end position="812"/>
    </location>
</feature>
<feature type="region of interest" description="Disordered" evidence="1">
    <location>
        <begin position="773"/>
        <end position="862"/>
    </location>
</feature>
<reference evidence="2" key="1">
    <citation type="journal article" date="2020" name="Stud. Mycol.">
        <title>101 Dothideomycetes genomes: a test case for predicting lifestyles and emergence of pathogens.</title>
        <authorList>
            <person name="Haridas S."/>
            <person name="Albert R."/>
            <person name="Binder M."/>
            <person name="Bloem J."/>
            <person name="Labutti K."/>
            <person name="Salamov A."/>
            <person name="Andreopoulos B."/>
            <person name="Baker S."/>
            <person name="Barry K."/>
            <person name="Bills G."/>
            <person name="Bluhm B."/>
            <person name="Cannon C."/>
            <person name="Castanera R."/>
            <person name="Culley D."/>
            <person name="Daum C."/>
            <person name="Ezra D."/>
            <person name="Gonzalez J."/>
            <person name="Henrissat B."/>
            <person name="Kuo A."/>
            <person name="Liang C."/>
            <person name="Lipzen A."/>
            <person name="Lutzoni F."/>
            <person name="Magnuson J."/>
            <person name="Mondo S."/>
            <person name="Nolan M."/>
            <person name="Ohm R."/>
            <person name="Pangilinan J."/>
            <person name="Park H.-J."/>
            <person name="Ramirez L."/>
            <person name="Alfaro M."/>
            <person name="Sun H."/>
            <person name="Tritt A."/>
            <person name="Yoshinaga Y."/>
            <person name="Zwiers L.-H."/>
            <person name="Turgeon B."/>
            <person name="Goodwin S."/>
            <person name="Spatafora J."/>
            <person name="Crous P."/>
            <person name="Grigoriev I."/>
        </authorList>
    </citation>
    <scope>NUCLEOTIDE SEQUENCE</scope>
    <source>
        <strain evidence="2">CBS 130266</strain>
    </source>
</reference>
<feature type="compositionally biased region" description="Polar residues" evidence="1">
    <location>
        <begin position="819"/>
        <end position="835"/>
    </location>
</feature>
<feature type="compositionally biased region" description="Polar residues" evidence="1">
    <location>
        <begin position="1207"/>
        <end position="1219"/>
    </location>
</feature>
<feature type="region of interest" description="Disordered" evidence="1">
    <location>
        <begin position="1055"/>
        <end position="1081"/>
    </location>
</feature>
<organism evidence="2 3">
    <name type="scientific">Tothia fuscella</name>
    <dbReference type="NCBI Taxonomy" id="1048955"/>
    <lineage>
        <taxon>Eukaryota</taxon>
        <taxon>Fungi</taxon>
        <taxon>Dikarya</taxon>
        <taxon>Ascomycota</taxon>
        <taxon>Pezizomycotina</taxon>
        <taxon>Dothideomycetes</taxon>
        <taxon>Pleosporomycetidae</taxon>
        <taxon>Venturiales</taxon>
        <taxon>Cylindrosympodiaceae</taxon>
        <taxon>Tothia</taxon>
    </lineage>
</organism>
<feature type="compositionally biased region" description="Basic and acidic residues" evidence="1">
    <location>
        <begin position="886"/>
        <end position="895"/>
    </location>
</feature>
<evidence type="ECO:0000313" key="2">
    <source>
        <dbReference type="EMBL" id="KAF2431035.1"/>
    </source>
</evidence>
<feature type="compositionally biased region" description="Polar residues" evidence="1">
    <location>
        <begin position="720"/>
        <end position="732"/>
    </location>
</feature>
<feature type="region of interest" description="Disordered" evidence="1">
    <location>
        <begin position="1"/>
        <end position="53"/>
    </location>
</feature>
<dbReference type="AlphaFoldDB" id="A0A9P4NRX9"/>
<gene>
    <name evidence="2" type="ORF">EJ08DRAFT_733554</name>
</gene>
<feature type="compositionally biased region" description="Polar residues" evidence="1">
    <location>
        <begin position="268"/>
        <end position="289"/>
    </location>
</feature>
<feature type="compositionally biased region" description="Basic and acidic residues" evidence="1">
    <location>
        <begin position="678"/>
        <end position="688"/>
    </location>
</feature>
<feature type="region of interest" description="Disordered" evidence="1">
    <location>
        <begin position="1094"/>
        <end position="1119"/>
    </location>
</feature>
<name>A0A9P4NRX9_9PEZI</name>
<feature type="compositionally biased region" description="Polar residues" evidence="1">
    <location>
        <begin position="453"/>
        <end position="463"/>
    </location>
</feature>
<accession>A0A9P4NRX9</accession>
<feature type="region of interest" description="Disordered" evidence="1">
    <location>
        <begin position="424"/>
        <end position="487"/>
    </location>
</feature>
<dbReference type="Proteomes" id="UP000800235">
    <property type="component" value="Unassembled WGS sequence"/>
</dbReference>
<feature type="compositionally biased region" description="Low complexity" evidence="1">
    <location>
        <begin position="665"/>
        <end position="676"/>
    </location>
</feature>
<feature type="region of interest" description="Disordered" evidence="1">
    <location>
        <begin position="885"/>
        <end position="976"/>
    </location>
</feature>
<keyword evidence="3" id="KW-1185">Reference proteome</keyword>
<sequence length="1246" mass="135645">MGNAQSGEACKEPKSLRKTKTNEQSPEVSGKEHSTTGVIAPTTFEGSAGRDRRSQLVLRQAIRAELLAPENVQAIRAELLAPENVQVSNNEGLSGGSENKSIDMQSALSFLQQLKKTATPEDLRALRDALSGTASFVPHGTQDSREEVSWDATPENEAPRRLGSSDMGRLVVRNGAASPATTLDSLDMLRKDGGPTAWAVDRYMESYMASQPEEPEELDGAEEFAYSQMASQPEGYFDTDPQVQESSAIVFIMEDPQQPEQRRDSPETDSTITTDHPPSPEQILTPSDGNSRRARDSVGLASEYISEIGSQSSFSSSPVFSYDMSGWSSTSSLPASSHNSVARSSLRFSALSSVGSFARSNSYHRGPEKPERFNDISIRSSLNEIYELDAASDSQRSIGVDSVSTVVVQSSNVAQAFDFGLESIPPHPPLNTDSGYSSTADTHRVSDDAASEFAQSYSSSRNHSVVDLSIPEEDEDDERVPPLSRKLSQNMRKVEKLSGESLEYLNYPIIGNKSPVRMRSTASKATQKVNIPRNNRSQLKIEKITGESIESLSYPVVGVTPQIQYDTRITLPLDSRGSADSVAAGQITESEKGAKVKRSKSWKRLKKEIVHKAPSAPGLKAASRSNSPERGLSEMESTTVFEEGVKAKRSKSWKRSKSEPTQKLSSARGSRSGSRANSPERDLSEKEPAAVIEDGTKLKRSKSWIRSKKEPLKTVPSAPCSRSGSRSNSLKRGSSVKELTKLPKQRKKLQKRRWESKDLSATVLTQSVVSIQTVGSHFEKGPDDREQATVELDISESKQPTATKSKMSSKRSSLVMDSPISTRTASDLDSQSKSGTHAPAVKRRPSFFSLRGRPRNVGPKDNDIELTDVVAVGDLGTPYDVAMSESNRKSLERTRSRSAGPRHPHHFVNLAKPLSTEKLPTRTSLPQQAVAATSDSVKSRNNSARNSGTFLVTRRSSGGPTFDPLTGEPSPEGTLSKRGTLELVAAMNKSLPSQLPPELTARQSTNVLAAMLSQSSTESSASLPLRLEEDMPAELSAESPAVYFNGTSYFSPPRANPPVLGVRPSPSPVPGARPSSSPATTIFSASKTRPALIFTSASPSPPPSPSRPKSAGNLSGTWQHQRRSFATDNNLRLESSAEWTKQSEFWRERLREMKLLAAQAAAAKTEPLPEFFSPQMRRDASKPQLWDGQPVPPLPVTTINVRSSKRLVQTPTMNPQAFNSAMPWQKPGNGRYYPPVPAPMVLKSQR</sequence>
<evidence type="ECO:0000313" key="3">
    <source>
        <dbReference type="Proteomes" id="UP000800235"/>
    </source>
</evidence>
<feature type="region of interest" description="Disordered" evidence="1">
    <location>
        <begin position="1207"/>
        <end position="1227"/>
    </location>
</feature>
<comment type="caution">
    <text evidence="2">The sequence shown here is derived from an EMBL/GenBank/DDBJ whole genome shotgun (WGS) entry which is preliminary data.</text>
</comment>
<dbReference type="EMBL" id="MU007034">
    <property type="protein sequence ID" value="KAF2431035.1"/>
    <property type="molecule type" value="Genomic_DNA"/>
</dbReference>
<feature type="compositionally biased region" description="Basic and acidic residues" evidence="1">
    <location>
        <begin position="777"/>
        <end position="788"/>
    </location>
</feature>
<feature type="region of interest" description="Disordered" evidence="1">
    <location>
        <begin position="575"/>
        <end position="757"/>
    </location>
</feature>
<feature type="region of interest" description="Disordered" evidence="1">
    <location>
        <begin position="254"/>
        <end position="296"/>
    </location>
</feature>
<evidence type="ECO:0000256" key="1">
    <source>
        <dbReference type="SAM" id="MobiDB-lite"/>
    </source>
</evidence>
<protein>
    <submittedName>
        <fullName evidence="2">Uncharacterized protein</fullName>
    </submittedName>
</protein>
<proteinExistence type="predicted"/>
<feature type="compositionally biased region" description="Polar residues" evidence="1">
    <location>
        <begin position="921"/>
        <end position="959"/>
    </location>
</feature>
<feature type="region of interest" description="Disordered" evidence="1">
    <location>
        <begin position="134"/>
        <end position="163"/>
    </location>
</feature>